<reference evidence="2 3" key="1">
    <citation type="journal article" date="2009" name="Stand. Genomic Sci.">
        <title>Complete genome sequence of Sanguibacter keddieii type strain (ST-74).</title>
        <authorList>
            <person name="Ivanova N."/>
            <person name="Sikorski J."/>
            <person name="Sims D."/>
            <person name="Brettin T."/>
            <person name="Detter J.C."/>
            <person name="Han C."/>
            <person name="Lapidus A."/>
            <person name="Copeland A."/>
            <person name="Glavina Del Rio T."/>
            <person name="Nolan M."/>
            <person name="Chen F."/>
            <person name="Lucas S."/>
            <person name="Tice H."/>
            <person name="Cheng J.F."/>
            <person name="Bruce D."/>
            <person name="Goodwin L."/>
            <person name="Pitluck S."/>
            <person name="Pati A."/>
            <person name="Mavromatis K."/>
            <person name="Chen A."/>
            <person name="Palaniappan K."/>
            <person name="D'haeseleer P."/>
            <person name="Chain P."/>
            <person name="Bristow J."/>
            <person name="Eisen J.A."/>
            <person name="Markowitz V."/>
            <person name="Hugenholtz P."/>
            <person name="Goker M."/>
            <person name="Pukall R."/>
            <person name="Klenk H.P."/>
            <person name="Kyrpides N.C."/>
        </authorList>
    </citation>
    <scope>NUCLEOTIDE SEQUENCE [LARGE SCALE GENOMIC DNA]</scope>
    <source>
        <strain evidence="3">ATCC 51767 / DSM 10542 / NCFB 3025 / ST-74</strain>
    </source>
</reference>
<proteinExistence type="predicted"/>
<dbReference type="HOGENOM" id="CLU_1609637_0_0_11"/>
<dbReference type="AlphaFoldDB" id="D1BIY1"/>
<dbReference type="InterPro" id="IPR013783">
    <property type="entry name" value="Ig-like_fold"/>
</dbReference>
<feature type="signal peptide" evidence="1">
    <location>
        <begin position="1"/>
        <end position="41"/>
    </location>
</feature>
<gene>
    <name evidence="2" type="ordered locus">Sked_02030</name>
</gene>
<accession>D1BIY1</accession>
<evidence type="ECO:0000313" key="3">
    <source>
        <dbReference type="Proteomes" id="UP000000322"/>
    </source>
</evidence>
<name>D1BIY1_SANKS</name>
<keyword evidence="3" id="KW-1185">Reference proteome</keyword>
<dbReference type="PROSITE" id="PS51318">
    <property type="entry name" value="TAT"/>
    <property type="match status" value="1"/>
</dbReference>
<sequence>MHSPTSTTLRAPVHGSRRRVRPAVAVAAAALVGVALLPAAAAGPAAAFWTASTTGSAAATTAVLATPTGASVPTTSGPDVAVTWEPGADGATADGFLVLRDDGVSVEAACGSGPGALVAGTSCTDSVPTDGTYTYVVVAVRATWTSSSTASPAVVVTSPIVEETP</sequence>
<protein>
    <recommendedName>
        <fullName evidence="4">Fibronectin type-III domain-containing protein</fullName>
    </recommendedName>
</protein>
<keyword evidence="1" id="KW-0732">Signal</keyword>
<dbReference type="InterPro" id="IPR006311">
    <property type="entry name" value="TAT_signal"/>
</dbReference>
<dbReference type="KEGG" id="ske:Sked_02030"/>
<dbReference type="Gene3D" id="2.60.40.10">
    <property type="entry name" value="Immunoglobulins"/>
    <property type="match status" value="1"/>
</dbReference>
<evidence type="ECO:0000256" key="1">
    <source>
        <dbReference type="SAM" id="SignalP"/>
    </source>
</evidence>
<dbReference type="GO" id="GO:0005975">
    <property type="term" value="P:carbohydrate metabolic process"/>
    <property type="evidence" value="ECO:0007669"/>
    <property type="project" value="UniProtKB-ARBA"/>
</dbReference>
<dbReference type="STRING" id="446469.Sked_02030"/>
<dbReference type="EMBL" id="CP001819">
    <property type="protein sequence ID" value="ACZ20173.1"/>
    <property type="molecule type" value="Genomic_DNA"/>
</dbReference>
<dbReference type="Proteomes" id="UP000000322">
    <property type="component" value="Chromosome"/>
</dbReference>
<evidence type="ECO:0008006" key="4">
    <source>
        <dbReference type="Google" id="ProtNLM"/>
    </source>
</evidence>
<organism evidence="2 3">
    <name type="scientific">Sanguibacter keddieii (strain ATCC 51767 / DSM 10542 / NCFB 3025 / ST-74)</name>
    <dbReference type="NCBI Taxonomy" id="446469"/>
    <lineage>
        <taxon>Bacteria</taxon>
        <taxon>Bacillati</taxon>
        <taxon>Actinomycetota</taxon>
        <taxon>Actinomycetes</taxon>
        <taxon>Micrococcales</taxon>
        <taxon>Sanguibacteraceae</taxon>
        <taxon>Sanguibacter</taxon>
    </lineage>
</organism>
<feature type="chain" id="PRO_5003020717" description="Fibronectin type-III domain-containing protein" evidence="1">
    <location>
        <begin position="42"/>
        <end position="165"/>
    </location>
</feature>
<dbReference type="OrthoDB" id="2082707at2"/>
<dbReference type="RefSeq" id="WP_012865242.1">
    <property type="nucleotide sequence ID" value="NC_013521.1"/>
</dbReference>
<evidence type="ECO:0000313" key="2">
    <source>
        <dbReference type="EMBL" id="ACZ20173.1"/>
    </source>
</evidence>